<protein>
    <submittedName>
        <fullName evidence="1">Uncharacterized protein</fullName>
    </submittedName>
</protein>
<evidence type="ECO:0000313" key="1">
    <source>
        <dbReference type="EMBL" id="KAJ7571594.1"/>
    </source>
</evidence>
<name>A0ACC2EYM7_DIPCM</name>
<evidence type="ECO:0000313" key="2">
    <source>
        <dbReference type="Proteomes" id="UP001162992"/>
    </source>
</evidence>
<sequence>MGVEASPEPQAAAAAALEAAALSPEPATELLGAPQGWHKKLAHKKGGTPKRRDVVFIAPSGEEIRSKAHLERYLKANPGGPQLTDFDWSTGGTPRRSERLSTKTRKSTDSTEADVPNKRSKKKTPAKDSQEHEETEINPSENDTPVKESKEDEEKGTKLSETNEDENNDSKQPEEPAPVKELKEDEGTGTKSSETKEEETMDCKQSEEPAPVKEVKEVEDTENKLSLDEPVQDSKEGESVETDQVKVELPVKIAKEDPDTEMEDATPVTENLEVTAVVVKEDLKLTVSSTVEVKGVNGDLKLEQNVELETPMVVESKEVVKGLEFTESKKDAILDGQQDAINGSFSAAEPYRQDEHVEHSESEHEKPEITSYFGVTKPQEAHPAEVGVSS</sequence>
<proteinExistence type="predicted"/>
<comment type="caution">
    <text evidence="1">The sequence shown here is derived from an EMBL/GenBank/DDBJ whole genome shotgun (WGS) entry which is preliminary data.</text>
</comment>
<gene>
    <name evidence="1" type="ORF">O6H91_01G167800</name>
</gene>
<dbReference type="EMBL" id="CM055092">
    <property type="protein sequence ID" value="KAJ7571594.1"/>
    <property type="molecule type" value="Genomic_DNA"/>
</dbReference>
<organism evidence="1 2">
    <name type="scientific">Diphasiastrum complanatum</name>
    <name type="common">Issler's clubmoss</name>
    <name type="synonym">Lycopodium complanatum</name>
    <dbReference type="NCBI Taxonomy" id="34168"/>
    <lineage>
        <taxon>Eukaryota</taxon>
        <taxon>Viridiplantae</taxon>
        <taxon>Streptophyta</taxon>
        <taxon>Embryophyta</taxon>
        <taxon>Tracheophyta</taxon>
        <taxon>Lycopodiopsida</taxon>
        <taxon>Lycopodiales</taxon>
        <taxon>Lycopodiaceae</taxon>
        <taxon>Lycopodioideae</taxon>
        <taxon>Diphasiastrum</taxon>
    </lineage>
</organism>
<keyword evidence="2" id="KW-1185">Reference proteome</keyword>
<reference evidence="2" key="1">
    <citation type="journal article" date="2024" name="Proc. Natl. Acad. Sci. U.S.A.">
        <title>Extraordinary preservation of gene collinearity over three hundred million years revealed in homosporous lycophytes.</title>
        <authorList>
            <person name="Li C."/>
            <person name="Wickell D."/>
            <person name="Kuo L.Y."/>
            <person name="Chen X."/>
            <person name="Nie B."/>
            <person name="Liao X."/>
            <person name="Peng D."/>
            <person name="Ji J."/>
            <person name="Jenkins J."/>
            <person name="Williams M."/>
            <person name="Shu S."/>
            <person name="Plott C."/>
            <person name="Barry K."/>
            <person name="Rajasekar S."/>
            <person name="Grimwood J."/>
            <person name="Han X."/>
            <person name="Sun S."/>
            <person name="Hou Z."/>
            <person name="He W."/>
            <person name="Dai G."/>
            <person name="Sun C."/>
            <person name="Schmutz J."/>
            <person name="Leebens-Mack J.H."/>
            <person name="Li F.W."/>
            <person name="Wang L."/>
        </authorList>
    </citation>
    <scope>NUCLEOTIDE SEQUENCE [LARGE SCALE GENOMIC DNA]</scope>
    <source>
        <strain evidence="2">cv. PW_Plant_1</strain>
    </source>
</reference>
<dbReference type="Proteomes" id="UP001162992">
    <property type="component" value="Chromosome 1"/>
</dbReference>
<accession>A0ACC2EYM7</accession>